<dbReference type="AlphaFoldDB" id="A0A521CEN6"/>
<proteinExistence type="predicted"/>
<dbReference type="RefSeq" id="WP_142479075.1">
    <property type="nucleotide sequence ID" value="NZ_CP043612.1"/>
</dbReference>
<dbReference type="PANTHER" id="PTHR37841">
    <property type="entry name" value="GLR2918 PROTEIN"/>
    <property type="match status" value="1"/>
</dbReference>
<protein>
    <submittedName>
        <fullName evidence="1">WG containing repeat-containing protein</fullName>
    </submittedName>
</protein>
<accession>A0A521CEN6</accession>
<dbReference type="EMBL" id="FXTQ01000002">
    <property type="protein sequence ID" value="SMO57889.1"/>
    <property type="molecule type" value="Genomic_DNA"/>
</dbReference>
<dbReference type="Proteomes" id="UP000319267">
    <property type="component" value="Unassembled WGS sequence"/>
</dbReference>
<dbReference type="InterPro" id="IPR032774">
    <property type="entry name" value="WG_beta_rep"/>
</dbReference>
<name>A0A521CEN6_9FLAO</name>
<dbReference type="Pfam" id="PF14903">
    <property type="entry name" value="WG_beta_rep"/>
    <property type="match status" value="6"/>
</dbReference>
<gene>
    <name evidence="1" type="ORF">SAMN06265220_102294</name>
</gene>
<evidence type="ECO:0000313" key="2">
    <source>
        <dbReference type="Proteomes" id="UP000319267"/>
    </source>
</evidence>
<dbReference type="PROSITE" id="PS51257">
    <property type="entry name" value="PROKAR_LIPOPROTEIN"/>
    <property type="match status" value="1"/>
</dbReference>
<keyword evidence="2" id="KW-1185">Reference proteome</keyword>
<dbReference type="PANTHER" id="PTHR37841:SF1">
    <property type="entry name" value="DUF3298 DOMAIN-CONTAINING PROTEIN"/>
    <property type="match status" value="1"/>
</dbReference>
<dbReference type="OrthoDB" id="623514at2"/>
<organism evidence="1 2">
    <name type="scientific">Flavobacterium nitrogenifigens</name>
    <dbReference type="NCBI Taxonomy" id="1617283"/>
    <lineage>
        <taxon>Bacteria</taxon>
        <taxon>Pseudomonadati</taxon>
        <taxon>Bacteroidota</taxon>
        <taxon>Flavobacteriia</taxon>
        <taxon>Flavobacteriales</taxon>
        <taxon>Flavobacteriaceae</taxon>
        <taxon>Flavobacterium</taxon>
    </lineage>
</organism>
<reference evidence="1 2" key="1">
    <citation type="submission" date="2017-05" db="EMBL/GenBank/DDBJ databases">
        <authorList>
            <person name="Varghese N."/>
            <person name="Submissions S."/>
        </authorList>
    </citation>
    <scope>NUCLEOTIDE SEQUENCE [LARGE SCALE GENOMIC DNA]</scope>
    <source>
        <strain evidence="1 2">DSM 29982</strain>
    </source>
</reference>
<evidence type="ECO:0000313" key="1">
    <source>
        <dbReference type="EMBL" id="SMO57889.1"/>
    </source>
</evidence>
<sequence length="587" mass="68037">MTQERIILGFLLLLITSCSKIENNSTKLYERIMGQNSWGYNDGKGNVVIPLGKYKFLNPIDEKGMIYANKGTKYGYIDIHENILVPFEYDDLTVFSQELSCAKKNGKFGFINRKGKIVIPIQFENETFFRKNGLALVKKNDLYGFIDKKGKEIIPLLYQNANQVILDSLVTVKKQGKWAFFDSFGKQKTDFIYDEIAATSFNYKDTFWKNGLILVRKNRQIGYLDKNLKEVVAFGKYETGDRFNSNRIAIVSKNQKYGIIDEFGKEVVKTEYDTIEHPEESYRESEIFLAKKGNYLILLDKNGKKIYDKIKDFSFDHASLGNKTQKIYHIQDLNGKYGAINTKGELVIPVMYDEFRDFRSNNNAIVKHKGKFGLVDLNNKITYPIDNEEIEQNSRDLAFYIIKKNGKVGIINKELKTMINFDYQDLQPCFYDQINKFIAKQNGLYGVIDRLGGIIIPFQYTEMSNWVEYGPGSNFHFVTKDKKQGLITKEGKTVIPVIYDSLFYDSDKIIILSKNGKYGVVTIQNKQIIPFAYEKIYLEPSLFSKKKETEFYVLKNGKYSIINDKNEVIKSDLPKNEVENKFSYYYN</sequence>